<organism evidence="1 2">
    <name type="scientific">Cribrihabitans marinus</name>
    <dbReference type="NCBI Taxonomy" id="1227549"/>
    <lineage>
        <taxon>Bacteria</taxon>
        <taxon>Pseudomonadati</taxon>
        <taxon>Pseudomonadota</taxon>
        <taxon>Alphaproteobacteria</taxon>
        <taxon>Rhodobacterales</taxon>
        <taxon>Paracoccaceae</taxon>
        <taxon>Cribrihabitans</taxon>
    </lineage>
</organism>
<reference evidence="1 2" key="1">
    <citation type="submission" date="2016-10" db="EMBL/GenBank/DDBJ databases">
        <authorList>
            <person name="de Groot N.N."/>
        </authorList>
    </citation>
    <scope>NUCLEOTIDE SEQUENCE [LARGE SCALE GENOMIC DNA]</scope>
    <source>
        <strain evidence="1 2">DSM 29340</strain>
    </source>
</reference>
<dbReference type="GO" id="GO:0016787">
    <property type="term" value="F:hydrolase activity"/>
    <property type="evidence" value="ECO:0007669"/>
    <property type="project" value="UniProtKB-KW"/>
</dbReference>
<dbReference type="InterPro" id="IPR007709">
    <property type="entry name" value="N-FG_amidohydro"/>
</dbReference>
<keyword evidence="1" id="KW-0378">Hydrolase</keyword>
<dbReference type="Gene3D" id="3.40.630.40">
    <property type="entry name" value="Zn-dependent exopeptidases"/>
    <property type="match status" value="1"/>
</dbReference>
<dbReference type="InterPro" id="IPR011227">
    <property type="entry name" value="UCP029730"/>
</dbReference>
<evidence type="ECO:0000313" key="2">
    <source>
        <dbReference type="Proteomes" id="UP000199379"/>
    </source>
</evidence>
<accession>A0A1H6R9X2</accession>
<dbReference type="Pfam" id="PF05013">
    <property type="entry name" value="FGase"/>
    <property type="match status" value="1"/>
</dbReference>
<dbReference type="SUPFAM" id="SSF53187">
    <property type="entry name" value="Zn-dependent exopeptidases"/>
    <property type="match status" value="1"/>
</dbReference>
<sequence>MATVSESPLLTPLEGPPVRVLNASGPARAVLVCEHASRFIPATLRGLGLDAAAAQSHAAWDIGAMELAVELMGALDAPLVAARVSRLVYDCNRPPEAPDSIPAKSEVYDIPGNTGLSTAERDARGHEIYAPFRATLAGALDARPDASLLITVHSFTPVYNGRRRDVELGILHDADDRAARHLLRALGDSGLRTALNEPYSAADGVTHTLRAHAIGRGLANVMIEVRNDLLDTPAGVNRIAGLLTPALARVIAEMDPESAPDTNERATP</sequence>
<dbReference type="RefSeq" id="WP_092361895.1">
    <property type="nucleotide sequence ID" value="NZ_BMGV01000001.1"/>
</dbReference>
<gene>
    <name evidence="1" type="ORF">SAMN05444007_101337</name>
</gene>
<dbReference type="AlphaFoldDB" id="A0A1H6R9X2"/>
<keyword evidence="2" id="KW-1185">Reference proteome</keyword>
<dbReference type="STRING" id="1227549.SAMN05444007_101337"/>
<proteinExistence type="predicted"/>
<dbReference type="Proteomes" id="UP000199379">
    <property type="component" value="Unassembled WGS sequence"/>
</dbReference>
<dbReference type="OrthoDB" id="9815326at2"/>
<dbReference type="PIRSF" id="PIRSF029730">
    <property type="entry name" value="UCP029730"/>
    <property type="match status" value="1"/>
</dbReference>
<evidence type="ECO:0000313" key="1">
    <source>
        <dbReference type="EMBL" id="SEI48415.1"/>
    </source>
</evidence>
<name>A0A1H6R9X2_9RHOB</name>
<dbReference type="EMBL" id="FNYD01000001">
    <property type="protein sequence ID" value="SEI48415.1"/>
    <property type="molecule type" value="Genomic_DNA"/>
</dbReference>
<protein>
    <submittedName>
        <fullName evidence="1">Predicted N-formylglutamate amidohydrolase</fullName>
    </submittedName>
</protein>